<dbReference type="EMBL" id="CP019606">
    <property type="protein sequence ID" value="AQP48191.1"/>
    <property type="molecule type" value="Genomic_DNA"/>
</dbReference>
<dbReference type="AlphaFoldDB" id="A0A1Q2CPZ4"/>
<dbReference type="Proteomes" id="UP000188145">
    <property type="component" value="Chromosome"/>
</dbReference>
<evidence type="ECO:0000313" key="3">
    <source>
        <dbReference type="Proteomes" id="UP000188145"/>
    </source>
</evidence>
<accession>A0A1Q2CPZ4</accession>
<keyword evidence="1" id="KW-0472">Membrane</keyword>
<dbReference type="RefSeq" id="WP_077686517.1">
    <property type="nucleotide sequence ID" value="NZ_CP019606.1"/>
</dbReference>
<feature type="transmembrane region" description="Helical" evidence="1">
    <location>
        <begin position="84"/>
        <end position="108"/>
    </location>
</feature>
<dbReference type="OrthoDB" id="4827927at2"/>
<dbReference type="InterPro" id="IPR013901">
    <property type="entry name" value="Anthrone_oxy"/>
</dbReference>
<dbReference type="STRING" id="1332264.BW730_12460"/>
<feature type="transmembrane region" description="Helical" evidence="1">
    <location>
        <begin position="58"/>
        <end position="77"/>
    </location>
</feature>
<organism evidence="2 3">
    <name type="scientific">Tessaracoccus aquimaris</name>
    <dbReference type="NCBI Taxonomy" id="1332264"/>
    <lineage>
        <taxon>Bacteria</taxon>
        <taxon>Bacillati</taxon>
        <taxon>Actinomycetota</taxon>
        <taxon>Actinomycetes</taxon>
        <taxon>Propionibacteriales</taxon>
        <taxon>Propionibacteriaceae</taxon>
        <taxon>Tessaracoccus</taxon>
    </lineage>
</organism>
<keyword evidence="1" id="KW-1133">Transmembrane helix</keyword>
<reference evidence="3" key="1">
    <citation type="submission" date="2017-02" db="EMBL/GenBank/DDBJ databases">
        <title>Tessaracoccus aquaemaris sp. nov., isolated from the intestine of a Korean rockfish, Sebastes schlegelii, in a marine aquaculture pond.</title>
        <authorList>
            <person name="Tak E.J."/>
            <person name="Bae J.-W."/>
        </authorList>
    </citation>
    <scope>NUCLEOTIDE SEQUENCE [LARGE SCALE GENOMIC DNA]</scope>
    <source>
        <strain evidence="3">NSG39</strain>
    </source>
</reference>
<evidence type="ECO:0000256" key="1">
    <source>
        <dbReference type="SAM" id="Phobius"/>
    </source>
</evidence>
<keyword evidence="3" id="KW-1185">Reference proteome</keyword>
<protein>
    <recommendedName>
        <fullName evidence="4">DUF1772 domain-containing protein</fullName>
    </recommendedName>
</protein>
<evidence type="ECO:0000313" key="2">
    <source>
        <dbReference type="EMBL" id="AQP48191.1"/>
    </source>
</evidence>
<keyword evidence="1" id="KW-0812">Transmembrane</keyword>
<proteinExistence type="predicted"/>
<name>A0A1Q2CPZ4_9ACTN</name>
<dbReference type="KEGG" id="tes:BW730_12460"/>
<evidence type="ECO:0008006" key="4">
    <source>
        <dbReference type="Google" id="ProtNLM"/>
    </source>
</evidence>
<dbReference type="Pfam" id="PF08592">
    <property type="entry name" value="Anthrone_oxy"/>
    <property type="match status" value="1"/>
</dbReference>
<gene>
    <name evidence="2" type="ORF">BW730_12460</name>
</gene>
<sequence length="149" mass="14865">MQPHLPVTVLAATAAAATSGIYLAFTSMVLPALAVRQPDDAVATMRAINRAAVRAPFMSLFFGGAIAAVAAGALSLGHGSTIGAVGAALSLASHVVTVASNVPLNNALERDPSASWQEYSRRWGTSNALRAALSAAGAACLAAGLVGQP</sequence>